<dbReference type="PANTHER" id="PTHR33408:SF2">
    <property type="entry name" value="TRANSPOSASE DDE DOMAIN-CONTAINING PROTEIN"/>
    <property type="match status" value="1"/>
</dbReference>
<reference evidence="4" key="2">
    <citation type="submission" date="2023-01" db="EMBL/GenBank/DDBJ databases">
        <title>Draft genome sequence of Paraferrimonas sedimenticola strain NBRC 101628.</title>
        <authorList>
            <person name="Sun Q."/>
            <person name="Mori K."/>
        </authorList>
    </citation>
    <scope>NUCLEOTIDE SEQUENCE</scope>
    <source>
        <strain evidence="4">NBRC 101628</strain>
    </source>
</reference>
<proteinExistence type="predicted"/>
<evidence type="ECO:0000313" key="4">
    <source>
        <dbReference type="EMBL" id="GLP96103.1"/>
    </source>
</evidence>
<dbReference type="AlphaFoldDB" id="A0AA37W0V8"/>
<dbReference type="InterPro" id="IPR047629">
    <property type="entry name" value="IS1182_transpos"/>
</dbReference>
<keyword evidence="1" id="KW-0175">Coiled coil</keyword>
<feature type="coiled-coil region" evidence="1">
    <location>
        <begin position="102"/>
        <end position="147"/>
    </location>
</feature>
<dbReference type="PANTHER" id="PTHR33408">
    <property type="entry name" value="TRANSPOSASE"/>
    <property type="match status" value="1"/>
</dbReference>
<comment type="caution">
    <text evidence="4">The sequence shown here is derived from an EMBL/GenBank/DDBJ whole genome shotgun (WGS) entry which is preliminary data.</text>
</comment>
<dbReference type="InterPro" id="IPR008490">
    <property type="entry name" value="Transposase_InsH_N"/>
</dbReference>
<dbReference type="Pfam" id="PF05598">
    <property type="entry name" value="DUF772"/>
    <property type="match status" value="1"/>
</dbReference>
<feature type="domain" description="Transposase InsH N-terminal" evidence="2">
    <location>
        <begin position="1"/>
        <end position="48"/>
    </location>
</feature>
<evidence type="ECO:0000259" key="2">
    <source>
        <dbReference type="Pfam" id="PF05598"/>
    </source>
</evidence>
<dbReference type="NCBIfam" id="NF033551">
    <property type="entry name" value="transpos_IS1182"/>
    <property type="match status" value="1"/>
</dbReference>
<protein>
    <submittedName>
        <fullName evidence="4">DDE transposase</fullName>
    </submittedName>
</protein>
<sequence length="412" mass="47177">MLKLYLYGYLNRIQSSRRLEREAQRNVELMWLTGRLAPDFKTIADFRKNNGKGIKNACRTFISICRDLNMFKDAVIAIDGSKFKAVNNKSKNFTSAKLKSHITRVEKHIQQYLDALDNADNEDEEPRETIQQRIAHLKGKLKEYKALQKQVEAIPDKQLSQTDPDARLMKLRSFGGQVCYNVQSAVDAKHHLIVAHEVTNVPDRNQLYNVGCAAQEALANTNITVLADKGYYSGVEIKSAKDAGMLTYVPKTDTSGSNAKKIFNRTQFKYDAAKDVYHRPGDQELKYRGSETEKGKLIKRYYADVYACRGCSLKSQCTTSPYPRRLGRWEHEQVLVSVQRRLNQWPEAMLIRKQTVEHPFGTIKMWMGATHFLTRGFNNVKTEMNLSVLAYNLRRMISLLGVKPLIEAMRAV</sequence>
<reference evidence="4" key="1">
    <citation type="journal article" date="2014" name="Int. J. Syst. Evol. Microbiol.">
        <title>Complete genome sequence of Corynebacterium casei LMG S-19264T (=DSM 44701T), isolated from a smear-ripened cheese.</title>
        <authorList>
            <consortium name="US DOE Joint Genome Institute (JGI-PGF)"/>
            <person name="Walter F."/>
            <person name="Albersmeier A."/>
            <person name="Kalinowski J."/>
            <person name="Ruckert C."/>
        </authorList>
    </citation>
    <scope>NUCLEOTIDE SEQUENCE</scope>
    <source>
        <strain evidence="4">NBRC 101628</strain>
    </source>
</reference>
<evidence type="ECO:0000259" key="3">
    <source>
        <dbReference type="Pfam" id="PF13751"/>
    </source>
</evidence>
<evidence type="ECO:0000313" key="5">
    <source>
        <dbReference type="Proteomes" id="UP001161422"/>
    </source>
</evidence>
<accession>A0AA37W0V8</accession>
<gene>
    <name evidence="4" type="ORF">GCM10007895_14090</name>
</gene>
<name>A0AA37W0V8_9GAMM</name>
<dbReference type="EMBL" id="BSNC01000004">
    <property type="protein sequence ID" value="GLP96103.1"/>
    <property type="molecule type" value="Genomic_DNA"/>
</dbReference>
<dbReference type="InterPro" id="IPR025668">
    <property type="entry name" value="Tnp_DDE_dom"/>
</dbReference>
<dbReference type="Proteomes" id="UP001161422">
    <property type="component" value="Unassembled WGS sequence"/>
</dbReference>
<feature type="domain" description="Transposase DDE" evidence="3">
    <location>
        <begin position="283"/>
        <end position="397"/>
    </location>
</feature>
<evidence type="ECO:0000256" key="1">
    <source>
        <dbReference type="SAM" id="Coils"/>
    </source>
</evidence>
<organism evidence="4 5">
    <name type="scientific">Paraferrimonas sedimenticola</name>
    <dbReference type="NCBI Taxonomy" id="375674"/>
    <lineage>
        <taxon>Bacteria</taxon>
        <taxon>Pseudomonadati</taxon>
        <taxon>Pseudomonadota</taxon>
        <taxon>Gammaproteobacteria</taxon>
        <taxon>Alteromonadales</taxon>
        <taxon>Ferrimonadaceae</taxon>
        <taxon>Paraferrimonas</taxon>
    </lineage>
</organism>
<keyword evidence="5" id="KW-1185">Reference proteome</keyword>
<dbReference type="Pfam" id="PF13751">
    <property type="entry name" value="DDE_Tnp_1_6"/>
    <property type="match status" value="1"/>
</dbReference>